<sequence length="243" mass="28814">MCVRKDNLKSVDYKKSYDLNIQPLERLIIVNNSLAIKETVCCHTMIKKVVIGGSQSNSFDDKNILIFGMENSNKSMFINQIFYFLYQWINKDVRNFFIDKIYGVNKCKEICIYEFNNTNLPYKITLIDCPEYKINHDSSLQFTSKKLYKDFLRKYVTSKGYFVLSSVVIAVENEDDLVNDKFQRQIKKLTYLFGKPNNYYIFEECLNGKLKWYEEGNNFDVSNNISEYFKKLESNYKVLLRLP</sequence>
<dbReference type="InterPro" id="IPR027417">
    <property type="entry name" value="P-loop_NTPase"/>
</dbReference>
<organism evidence="1 2">
    <name type="scientific">Strongyloides papillosus</name>
    <name type="common">Intestinal threadworm</name>
    <dbReference type="NCBI Taxonomy" id="174720"/>
    <lineage>
        <taxon>Eukaryota</taxon>
        <taxon>Metazoa</taxon>
        <taxon>Ecdysozoa</taxon>
        <taxon>Nematoda</taxon>
        <taxon>Chromadorea</taxon>
        <taxon>Rhabditida</taxon>
        <taxon>Tylenchina</taxon>
        <taxon>Panagrolaimomorpha</taxon>
        <taxon>Strongyloidoidea</taxon>
        <taxon>Strongyloididae</taxon>
        <taxon>Strongyloides</taxon>
    </lineage>
</organism>
<dbReference type="Proteomes" id="UP000046392">
    <property type="component" value="Unplaced"/>
</dbReference>
<dbReference type="WBParaSite" id="SPAL_0000519400.1">
    <property type="protein sequence ID" value="SPAL_0000519400.1"/>
    <property type="gene ID" value="SPAL_0000519400"/>
</dbReference>
<evidence type="ECO:0000313" key="2">
    <source>
        <dbReference type="WBParaSite" id="SPAL_0000519400.1"/>
    </source>
</evidence>
<accession>A0A0N5BGU4</accession>
<dbReference type="Gene3D" id="3.40.50.300">
    <property type="entry name" value="P-loop containing nucleotide triphosphate hydrolases"/>
    <property type="match status" value="1"/>
</dbReference>
<evidence type="ECO:0000313" key="1">
    <source>
        <dbReference type="Proteomes" id="UP000046392"/>
    </source>
</evidence>
<reference evidence="2" key="1">
    <citation type="submission" date="2017-02" db="UniProtKB">
        <authorList>
            <consortium name="WormBaseParasite"/>
        </authorList>
    </citation>
    <scope>IDENTIFICATION</scope>
</reference>
<name>A0A0N5BGU4_STREA</name>
<proteinExistence type="predicted"/>
<dbReference type="STRING" id="174720.A0A0N5BGU4"/>
<dbReference type="AlphaFoldDB" id="A0A0N5BGU4"/>
<protein>
    <submittedName>
        <fullName evidence="2">Dynein light intermediate chain</fullName>
    </submittedName>
</protein>
<keyword evidence="1" id="KW-1185">Reference proteome</keyword>